<dbReference type="RefSeq" id="WP_118198105.1">
    <property type="nucleotide sequence ID" value="NZ_QRHZ01000013.1"/>
</dbReference>
<evidence type="ECO:0000313" key="2">
    <source>
        <dbReference type="Proteomes" id="UP000284220"/>
    </source>
</evidence>
<accession>A0A414S885</accession>
<dbReference type="Proteomes" id="UP000284220">
    <property type="component" value="Unassembled WGS sequence"/>
</dbReference>
<name>A0A414S885_9FIRM</name>
<gene>
    <name evidence="1" type="ORF">DW272_15795</name>
</gene>
<protein>
    <submittedName>
        <fullName evidence="1">Uncharacterized protein</fullName>
    </submittedName>
</protein>
<dbReference type="EMBL" id="QRHZ01000013">
    <property type="protein sequence ID" value="RHG14425.1"/>
    <property type="molecule type" value="Genomic_DNA"/>
</dbReference>
<proteinExistence type="predicted"/>
<reference evidence="1 2" key="1">
    <citation type="submission" date="2018-08" db="EMBL/GenBank/DDBJ databases">
        <title>A genome reference for cultivated species of the human gut microbiota.</title>
        <authorList>
            <person name="Zou Y."/>
            <person name="Xue W."/>
            <person name="Luo G."/>
        </authorList>
    </citation>
    <scope>NUCLEOTIDE SEQUENCE [LARGE SCALE GENOMIC DNA]</scope>
    <source>
        <strain evidence="1 2">AM22-9LB</strain>
    </source>
</reference>
<sequence length="160" mass="18644">MLLKNIIILLNMDVLINPTAESYGVDANTLREWLNRLPKLTSEEKISVPTTKAEIKAEKIIKKFHPDKYDAYTLIRQNLELYDAGCKAAVKKCVKQYIRWGKQFHLLENLRQFNKLIKSNLGDAYIKEHFLSSVPSERKPLFEMFLKCIPDKIEKSEESD</sequence>
<organism evidence="1 2">
    <name type="scientific">Blautia obeum</name>
    <dbReference type="NCBI Taxonomy" id="40520"/>
    <lineage>
        <taxon>Bacteria</taxon>
        <taxon>Bacillati</taxon>
        <taxon>Bacillota</taxon>
        <taxon>Clostridia</taxon>
        <taxon>Lachnospirales</taxon>
        <taxon>Lachnospiraceae</taxon>
        <taxon>Blautia</taxon>
    </lineage>
</organism>
<dbReference type="AlphaFoldDB" id="A0A414S885"/>
<evidence type="ECO:0000313" key="1">
    <source>
        <dbReference type="EMBL" id="RHG14425.1"/>
    </source>
</evidence>
<comment type="caution">
    <text evidence="1">The sequence shown here is derived from an EMBL/GenBank/DDBJ whole genome shotgun (WGS) entry which is preliminary data.</text>
</comment>